<keyword evidence="3 4" id="KW-0574">Periplasm</keyword>
<comment type="subunit">
    <text evidence="4">Component of the lipopolysaccharide transport and assembly complex.</text>
</comment>
<evidence type="ECO:0000256" key="2">
    <source>
        <dbReference type="ARBA" id="ARBA00022729"/>
    </source>
</evidence>
<sequence length="214" mass="22579" precursor="true">MSARPCNRGTRATARNDRALRLLAALLACAAVPAAHALSSDREKPMDVTADYSKINQGKDKQPGTTYLRGNVRVVQGTMKANAAEATIHQKSNGDVLRVVMNGKQAHVEQQQDGGGTMTADADQIDFNNETSIAVLTGDVKVVQAGRGEFHGEKMTYNTNTGEMESGDTSGNSRAHIILQPKAKPAGEAKPAASKPAADGKTDEKPADDKGAPR</sequence>
<dbReference type="GO" id="GO:0015920">
    <property type="term" value="P:lipopolysaccharide transport"/>
    <property type="evidence" value="ECO:0007669"/>
    <property type="project" value="UniProtKB-UniRule"/>
</dbReference>
<dbReference type="Gene3D" id="2.60.450.10">
    <property type="entry name" value="Lipopolysaccharide (LPS) transport protein A like domain"/>
    <property type="match status" value="1"/>
</dbReference>
<evidence type="ECO:0000256" key="1">
    <source>
        <dbReference type="ARBA" id="ARBA00022448"/>
    </source>
</evidence>
<evidence type="ECO:0000256" key="5">
    <source>
        <dbReference type="SAM" id="MobiDB-lite"/>
    </source>
</evidence>
<dbReference type="Proteomes" id="UP000550401">
    <property type="component" value="Unassembled WGS sequence"/>
</dbReference>
<dbReference type="GO" id="GO:0009279">
    <property type="term" value="C:cell outer membrane"/>
    <property type="evidence" value="ECO:0007669"/>
    <property type="project" value="TreeGrafter"/>
</dbReference>
<dbReference type="GO" id="GO:0043165">
    <property type="term" value="P:Gram-negative-bacterium-type cell outer membrane assembly"/>
    <property type="evidence" value="ECO:0007669"/>
    <property type="project" value="UniProtKB-UniRule"/>
</dbReference>
<name>A0A839F139_9GAMM</name>
<comment type="caution">
    <text evidence="7">The sequence shown here is derived from an EMBL/GenBank/DDBJ whole genome shotgun (WGS) entry which is preliminary data.</text>
</comment>
<keyword evidence="1 4" id="KW-0813">Transport</keyword>
<feature type="region of interest" description="Disordered" evidence="5">
    <location>
        <begin position="153"/>
        <end position="214"/>
    </location>
</feature>
<keyword evidence="2 4" id="KW-0732">Signal</keyword>
<evidence type="ECO:0000256" key="3">
    <source>
        <dbReference type="ARBA" id="ARBA00022764"/>
    </source>
</evidence>
<accession>A0A839F139</accession>
<dbReference type="GO" id="GO:0017089">
    <property type="term" value="F:glycolipid transfer activity"/>
    <property type="evidence" value="ECO:0007669"/>
    <property type="project" value="TreeGrafter"/>
</dbReference>
<reference evidence="7 8" key="1">
    <citation type="submission" date="2020-07" db="EMBL/GenBank/DDBJ databases">
        <title>Genomic Encyclopedia of Type Strains, Phase IV (KMG-V): Genome sequencing to study the core and pangenomes of soil and plant-associated prokaryotes.</title>
        <authorList>
            <person name="Whitman W."/>
        </authorList>
    </citation>
    <scope>NUCLEOTIDE SEQUENCE [LARGE SCALE GENOMIC DNA]</scope>
    <source>
        <strain evidence="7 8">RH2WT43</strain>
    </source>
</reference>
<comment type="subcellular location">
    <subcellularLocation>
        <location evidence="4">Periplasm</location>
    </subcellularLocation>
</comment>
<dbReference type="HAMAP" id="MF_01914">
    <property type="entry name" value="LPS_assembly_LptA"/>
    <property type="match status" value="1"/>
</dbReference>
<dbReference type="AlphaFoldDB" id="A0A839F139"/>
<dbReference type="GO" id="GO:0001530">
    <property type="term" value="F:lipopolysaccharide binding"/>
    <property type="evidence" value="ECO:0007669"/>
    <property type="project" value="InterPro"/>
</dbReference>
<feature type="chain" id="PRO_5033175134" description="Lipopolysaccharide export system protein LptA" evidence="4">
    <location>
        <begin position="38"/>
        <end position="214"/>
    </location>
</feature>
<evidence type="ECO:0000313" key="8">
    <source>
        <dbReference type="Proteomes" id="UP000550401"/>
    </source>
</evidence>
<evidence type="ECO:0000313" key="7">
    <source>
        <dbReference type="EMBL" id="MBA8888326.1"/>
    </source>
</evidence>
<proteinExistence type="inferred from homology"/>
<dbReference type="EMBL" id="JACGXL010000004">
    <property type="protein sequence ID" value="MBA8888326.1"/>
    <property type="molecule type" value="Genomic_DNA"/>
</dbReference>
<feature type="compositionally biased region" description="Basic and acidic residues" evidence="5">
    <location>
        <begin position="198"/>
        <end position="214"/>
    </location>
</feature>
<feature type="signal peptide" evidence="4">
    <location>
        <begin position="1"/>
        <end position="37"/>
    </location>
</feature>
<dbReference type="InterPro" id="IPR005653">
    <property type="entry name" value="OstA-like_N"/>
</dbReference>
<feature type="domain" description="Organic solvent tolerance-like N-terminal" evidence="6">
    <location>
        <begin position="48"/>
        <end position="162"/>
    </location>
</feature>
<dbReference type="PANTHER" id="PTHR36504">
    <property type="entry name" value="LIPOPOLYSACCHARIDE EXPORT SYSTEM PROTEIN LPTA"/>
    <property type="match status" value="1"/>
</dbReference>
<comment type="similarity">
    <text evidence="4">Belongs to the LptA family.</text>
</comment>
<evidence type="ECO:0000259" key="6">
    <source>
        <dbReference type="Pfam" id="PF03968"/>
    </source>
</evidence>
<organism evidence="7 8">
    <name type="scientific">Dokdonella fugitiva</name>
    <dbReference type="NCBI Taxonomy" id="328517"/>
    <lineage>
        <taxon>Bacteria</taxon>
        <taxon>Pseudomonadati</taxon>
        <taxon>Pseudomonadota</taxon>
        <taxon>Gammaproteobacteria</taxon>
        <taxon>Lysobacterales</taxon>
        <taxon>Rhodanobacteraceae</taxon>
        <taxon>Dokdonella</taxon>
    </lineage>
</organism>
<gene>
    <name evidence="4" type="primary">lptA</name>
    <name evidence="7" type="ORF">FHW12_002559</name>
</gene>
<dbReference type="PANTHER" id="PTHR36504:SF1">
    <property type="entry name" value="LIPOPOLYSACCHARIDE EXPORT SYSTEM PROTEIN LPTA"/>
    <property type="match status" value="1"/>
</dbReference>
<feature type="compositionally biased region" description="Low complexity" evidence="5">
    <location>
        <begin position="181"/>
        <end position="197"/>
    </location>
</feature>
<dbReference type="NCBIfam" id="TIGR03002">
    <property type="entry name" value="outer_YhbN_LptA"/>
    <property type="match status" value="1"/>
</dbReference>
<comment type="function">
    <text evidence="4">Involved in the assembly of lipopolysaccharide (LPS). Required for the translocation of LPS from the inner membrane to the outer membrane. May form a bridge between the inner membrane and the outer membrane, via interactions with LptC and LptD, thereby facilitating LPS transfer across the periplasm.</text>
</comment>
<dbReference type="InterPro" id="IPR014340">
    <property type="entry name" value="LptA"/>
</dbReference>
<keyword evidence="8" id="KW-1185">Reference proteome</keyword>
<protein>
    <recommendedName>
        <fullName evidence="4">Lipopolysaccharide export system protein LptA</fullName>
    </recommendedName>
</protein>
<dbReference type="RefSeq" id="WP_182531393.1">
    <property type="nucleotide sequence ID" value="NZ_JACGXL010000004.1"/>
</dbReference>
<evidence type="ECO:0000256" key="4">
    <source>
        <dbReference type="HAMAP-Rule" id="MF_01914"/>
    </source>
</evidence>
<dbReference type="InterPro" id="IPR052037">
    <property type="entry name" value="LPS_export_LptA"/>
</dbReference>
<feature type="compositionally biased region" description="Polar residues" evidence="5">
    <location>
        <begin position="156"/>
        <end position="173"/>
    </location>
</feature>
<dbReference type="Pfam" id="PF03968">
    <property type="entry name" value="LptD_N"/>
    <property type="match status" value="1"/>
</dbReference>
<dbReference type="GO" id="GO:0030288">
    <property type="term" value="C:outer membrane-bounded periplasmic space"/>
    <property type="evidence" value="ECO:0007669"/>
    <property type="project" value="TreeGrafter"/>
</dbReference>